<sequence length="411" mass="45528">MLCTCWLHLLSTLLLVSVALAFEVLVSEENGLKTGVYHSPKFVQGAGSVVDKVYFNIDFPRGHIALKSLNAEVVNEQGIPIPLHETYLHHWLISRYYAPKEDNGDTESKIIRLRNSGVCQNLGQYYGLGSETRRTETYVPDPFGIQVGNPADIPEGYEERWYVNVHAIDTRGAVDSLGCTECRCDLYNITRDAYDRPLRPDYIGGLLCCYDQTQCRIKEGFNSIKRNMYLRYTVKWTDWVDSIVPVKIYILDVTDTGDRTGRMNDSVRLTAEHGCKVEYQVEACGVSSNGCLDNKKTGIVMQKAGYVVYGVAHLHSGGLGSALYGEDGRMICSSIAAYGEGKEAGNEAGYIVGMSTCYPQPGSVKISDGEALVLESNYSSSQRHTGVMGLFYLMIAEQLPNNMLLSVPVKV</sequence>
<dbReference type="PANTHER" id="PTHR33390:SF1">
    <property type="entry name" value="STRESS UP-REGULATED NOD 19 PROTEIN"/>
    <property type="match status" value="1"/>
</dbReference>
<evidence type="ECO:0000313" key="2">
    <source>
        <dbReference type="EMBL" id="KAF9606981.1"/>
    </source>
</evidence>
<dbReference type="Pfam" id="PF07712">
    <property type="entry name" value="SURNod19"/>
    <property type="match status" value="1"/>
</dbReference>
<protein>
    <recommendedName>
        <fullName evidence="4">Stress up-regulated Nod 19</fullName>
    </recommendedName>
</protein>
<proteinExistence type="predicted"/>
<comment type="caution">
    <text evidence="2">The sequence shown here is derived from an EMBL/GenBank/DDBJ whole genome shotgun (WGS) entry which is preliminary data.</text>
</comment>
<organism evidence="2 3">
    <name type="scientific">Coptis chinensis</name>
    <dbReference type="NCBI Taxonomy" id="261450"/>
    <lineage>
        <taxon>Eukaryota</taxon>
        <taxon>Viridiplantae</taxon>
        <taxon>Streptophyta</taxon>
        <taxon>Embryophyta</taxon>
        <taxon>Tracheophyta</taxon>
        <taxon>Spermatophyta</taxon>
        <taxon>Magnoliopsida</taxon>
        <taxon>Ranunculales</taxon>
        <taxon>Ranunculaceae</taxon>
        <taxon>Coptidoideae</taxon>
        <taxon>Coptis</taxon>
    </lineage>
</organism>
<feature type="signal peptide" evidence="1">
    <location>
        <begin position="1"/>
        <end position="21"/>
    </location>
</feature>
<keyword evidence="3" id="KW-1185">Reference proteome</keyword>
<evidence type="ECO:0000256" key="1">
    <source>
        <dbReference type="SAM" id="SignalP"/>
    </source>
</evidence>
<dbReference type="OrthoDB" id="1923469at2759"/>
<dbReference type="InterPro" id="IPR011692">
    <property type="entry name" value="Stress_up-reg_Nod19"/>
</dbReference>
<gene>
    <name evidence="2" type="ORF">IFM89_030400</name>
</gene>
<keyword evidence="1" id="KW-0732">Signal</keyword>
<accession>A0A835HYD0</accession>
<name>A0A835HYD0_9MAGN</name>
<feature type="chain" id="PRO_5032895988" description="Stress up-regulated Nod 19" evidence="1">
    <location>
        <begin position="22"/>
        <end position="411"/>
    </location>
</feature>
<evidence type="ECO:0000313" key="3">
    <source>
        <dbReference type="Proteomes" id="UP000631114"/>
    </source>
</evidence>
<dbReference type="AlphaFoldDB" id="A0A835HYD0"/>
<dbReference type="Proteomes" id="UP000631114">
    <property type="component" value="Unassembled WGS sequence"/>
</dbReference>
<dbReference type="PANTHER" id="PTHR33390">
    <property type="entry name" value="STRESS UP-REGULATED NOD 19 PROTEIN"/>
    <property type="match status" value="1"/>
</dbReference>
<evidence type="ECO:0008006" key="4">
    <source>
        <dbReference type="Google" id="ProtNLM"/>
    </source>
</evidence>
<dbReference type="EMBL" id="JADFTS010000005">
    <property type="protein sequence ID" value="KAF9606981.1"/>
    <property type="molecule type" value="Genomic_DNA"/>
</dbReference>
<reference evidence="2 3" key="1">
    <citation type="submission" date="2020-10" db="EMBL/GenBank/DDBJ databases">
        <title>The Coptis chinensis genome and diversification of protoberbering-type alkaloids.</title>
        <authorList>
            <person name="Wang B."/>
            <person name="Shu S."/>
            <person name="Song C."/>
            <person name="Liu Y."/>
        </authorList>
    </citation>
    <scope>NUCLEOTIDE SEQUENCE [LARGE SCALE GENOMIC DNA]</scope>
    <source>
        <strain evidence="2">HL-2020</strain>
        <tissue evidence="2">Leaf</tissue>
    </source>
</reference>